<evidence type="ECO:0000256" key="1">
    <source>
        <dbReference type="ARBA" id="ARBA00004651"/>
    </source>
</evidence>
<feature type="domain" description="G-protein coupled receptors family 1 profile" evidence="15">
    <location>
        <begin position="41"/>
        <end position="290"/>
    </location>
</feature>
<keyword evidence="17" id="KW-1185">Reference proteome</keyword>
<feature type="transmembrane region" description="Helical" evidence="14">
    <location>
        <begin position="192"/>
        <end position="225"/>
    </location>
</feature>
<dbReference type="GO" id="GO:0005886">
    <property type="term" value="C:plasma membrane"/>
    <property type="evidence" value="ECO:0007669"/>
    <property type="project" value="UniProtKB-SubCell"/>
</dbReference>
<feature type="transmembrane region" description="Helical" evidence="14">
    <location>
        <begin position="23"/>
        <end position="48"/>
    </location>
</feature>
<dbReference type="AlphaFoldDB" id="A0AAV3ATA4"/>
<evidence type="ECO:0000256" key="5">
    <source>
        <dbReference type="ARBA" id="ARBA00022725"/>
    </source>
</evidence>
<dbReference type="InterPro" id="IPR000276">
    <property type="entry name" value="GPCR_Rhodpsn"/>
</dbReference>
<dbReference type="PROSITE" id="PS50262">
    <property type="entry name" value="G_PROTEIN_RECEP_F1_2"/>
    <property type="match status" value="1"/>
</dbReference>
<keyword evidence="11" id="KW-0325">Glycoprotein</keyword>
<keyword evidence="12 13" id="KW-0807">Transducer</keyword>
<dbReference type="Proteomes" id="UP001181693">
    <property type="component" value="Unassembled WGS sequence"/>
</dbReference>
<protein>
    <recommendedName>
        <fullName evidence="14">Olfactory receptor</fullName>
    </recommendedName>
</protein>
<feature type="transmembrane region" description="Helical" evidence="14">
    <location>
        <begin position="273"/>
        <end position="292"/>
    </location>
</feature>
<dbReference type="PROSITE" id="PS00237">
    <property type="entry name" value="G_PROTEIN_RECEP_F1_1"/>
    <property type="match status" value="1"/>
</dbReference>
<feature type="transmembrane region" description="Helical" evidence="14">
    <location>
        <begin position="141"/>
        <end position="162"/>
    </location>
</feature>
<evidence type="ECO:0000256" key="9">
    <source>
        <dbReference type="ARBA" id="ARBA00023157"/>
    </source>
</evidence>
<keyword evidence="7 13" id="KW-0297">G-protein coupled receptor</keyword>
<keyword evidence="8 14" id="KW-0472">Membrane</keyword>
<dbReference type="Pfam" id="PF13853">
    <property type="entry name" value="7tm_4"/>
    <property type="match status" value="1"/>
</dbReference>
<reference evidence="16" key="1">
    <citation type="thesis" date="2020" institute="ProQuest LLC" country="789 East Eisenhower Parkway, Ann Arbor, MI, USA">
        <title>Comparative Genomics and Chromosome Evolution.</title>
        <authorList>
            <person name="Mudd A.B."/>
        </authorList>
    </citation>
    <scope>NUCLEOTIDE SEQUENCE</scope>
    <source>
        <strain evidence="16">1538</strain>
        <tissue evidence="16">Blood</tissue>
    </source>
</reference>
<dbReference type="InterPro" id="IPR050939">
    <property type="entry name" value="Olfactory_GPCR1"/>
</dbReference>
<comment type="caution">
    <text evidence="16">The sequence shown here is derived from an EMBL/GenBank/DDBJ whole genome shotgun (WGS) entry which is preliminary data.</text>
</comment>
<evidence type="ECO:0000256" key="10">
    <source>
        <dbReference type="ARBA" id="ARBA00023170"/>
    </source>
</evidence>
<dbReference type="PRINTS" id="PR00245">
    <property type="entry name" value="OLFACTORYR"/>
</dbReference>
<keyword evidence="2 14" id="KW-1003">Cell membrane</keyword>
<feature type="transmembrane region" description="Helical" evidence="14">
    <location>
        <begin position="101"/>
        <end position="120"/>
    </location>
</feature>
<keyword evidence="4 13" id="KW-0812">Transmembrane</keyword>
<dbReference type="SUPFAM" id="SSF81321">
    <property type="entry name" value="Family A G protein-coupled receptor-like"/>
    <property type="match status" value="1"/>
</dbReference>
<dbReference type="InterPro" id="IPR017452">
    <property type="entry name" value="GPCR_Rhodpsn_7TM"/>
</dbReference>
<evidence type="ECO:0000259" key="15">
    <source>
        <dbReference type="PROSITE" id="PS50262"/>
    </source>
</evidence>
<evidence type="ECO:0000256" key="6">
    <source>
        <dbReference type="ARBA" id="ARBA00022989"/>
    </source>
</evidence>
<dbReference type="InterPro" id="IPR000725">
    <property type="entry name" value="Olfact_rcpt"/>
</dbReference>
<evidence type="ECO:0000256" key="4">
    <source>
        <dbReference type="ARBA" id="ARBA00022692"/>
    </source>
</evidence>
<dbReference type="PANTHER" id="PTHR24242">
    <property type="entry name" value="G-PROTEIN COUPLED RECEPTOR"/>
    <property type="match status" value="1"/>
</dbReference>
<dbReference type="GO" id="GO:0004984">
    <property type="term" value="F:olfactory receptor activity"/>
    <property type="evidence" value="ECO:0007669"/>
    <property type="project" value="InterPro"/>
</dbReference>
<evidence type="ECO:0000256" key="11">
    <source>
        <dbReference type="ARBA" id="ARBA00023180"/>
    </source>
</evidence>
<dbReference type="PANTHER" id="PTHR24242:SF253">
    <property type="entry name" value="OLFACTORY RECEPTOR-RELATED"/>
    <property type="match status" value="1"/>
</dbReference>
<comment type="similarity">
    <text evidence="13">Belongs to the G-protein coupled receptor 1 family.</text>
</comment>
<gene>
    <name evidence="16" type="ORF">GDO54_005829</name>
</gene>
<name>A0AAV3ATA4_PYXAD</name>
<dbReference type="EMBL" id="DYDO01000002">
    <property type="protein sequence ID" value="DBA29769.1"/>
    <property type="molecule type" value="Genomic_DNA"/>
</dbReference>
<organism evidence="16 17">
    <name type="scientific">Pyxicephalus adspersus</name>
    <name type="common">African bullfrog</name>
    <dbReference type="NCBI Taxonomy" id="30357"/>
    <lineage>
        <taxon>Eukaryota</taxon>
        <taxon>Metazoa</taxon>
        <taxon>Chordata</taxon>
        <taxon>Craniata</taxon>
        <taxon>Vertebrata</taxon>
        <taxon>Euteleostomi</taxon>
        <taxon>Amphibia</taxon>
        <taxon>Batrachia</taxon>
        <taxon>Anura</taxon>
        <taxon>Neobatrachia</taxon>
        <taxon>Ranoidea</taxon>
        <taxon>Pyxicephalidae</taxon>
        <taxon>Pyxicephalinae</taxon>
        <taxon>Pyxicephalus</taxon>
    </lineage>
</organism>
<evidence type="ECO:0000256" key="8">
    <source>
        <dbReference type="ARBA" id="ARBA00023136"/>
    </source>
</evidence>
<evidence type="ECO:0000256" key="3">
    <source>
        <dbReference type="ARBA" id="ARBA00022606"/>
    </source>
</evidence>
<proteinExistence type="inferred from homology"/>
<keyword evidence="3 14" id="KW-0716">Sensory transduction</keyword>
<dbReference type="FunFam" id="1.20.1070.10:FF:000010">
    <property type="entry name" value="Olfactory receptor"/>
    <property type="match status" value="1"/>
</dbReference>
<sequence length="313" mass="35575">MEKKNVSRITTIHLLGFQSPENLTFLVFFLFLITYCFTLSGNALITILVAYNKALHTPMYFFLSQLSLSDIVLASDLLPNMLHTVLKKEAILSFSGCLSQFYFFCVAEILESLLLTVMSYDRYLAICKPLHYSSIMNHQCCFIIIVTCWTSIILIPLVYPIIISKLQFCGSNIIDHFFCDLDPILKLSCSNIAIVQLVVTLLSVLFAVIPFFIIMVSYVYIIFTILEIPSLTGRQKVFSTCSSQLAVVFMYYGTTACVYMVPSKGQSWNISNLLSLPYTVVTPLMNPIIYTLRNKDLKRVVKKVFNKLIDLNL</sequence>
<keyword evidence="6 14" id="KW-1133">Transmembrane helix</keyword>
<evidence type="ECO:0000256" key="14">
    <source>
        <dbReference type="RuleBase" id="RU363047"/>
    </source>
</evidence>
<dbReference type="Gene3D" id="1.20.1070.10">
    <property type="entry name" value="Rhodopsin 7-helix transmembrane proteins"/>
    <property type="match status" value="1"/>
</dbReference>
<evidence type="ECO:0000256" key="12">
    <source>
        <dbReference type="ARBA" id="ARBA00023224"/>
    </source>
</evidence>
<accession>A0AAV3ATA4</accession>
<dbReference type="PRINTS" id="PR00237">
    <property type="entry name" value="GPCRRHODOPSN"/>
</dbReference>
<keyword evidence="9" id="KW-1015">Disulfide bond</keyword>
<keyword evidence="5 14" id="KW-0552">Olfaction</keyword>
<evidence type="ECO:0000313" key="16">
    <source>
        <dbReference type="EMBL" id="DBA29769.1"/>
    </source>
</evidence>
<dbReference type="GO" id="GO:0004930">
    <property type="term" value="F:G protein-coupled receptor activity"/>
    <property type="evidence" value="ECO:0007669"/>
    <property type="project" value="UniProtKB-KW"/>
</dbReference>
<keyword evidence="10 13" id="KW-0675">Receptor</keyword>
<feature type="transmembrane region" description="Helical" evidence="14">
    <location>
        <begin position="237"/>
        <end position="261"/>
    </location>
</feature>
<evidence type="ECO:0000256" key="7">
    <source>
        <dbReference type="ARBA" id="ARBA00023040"/>
    </source>
</evidence>
<evidence type="ECO:0000256" key="2">
    <source>
        <dbReference type="ARBA" id="ARBA00022475"/>
    </source>
</evidence>
<evidence type="ECO:0000256" key="13">
    <source>
        <dbReference type="RuleBase" id="RU000688"/>
    </source>
</evidence>
<comment type="subcellular location">
    <subcellularLocation>
        <location evidence="1 14">Cell membrane</location>
        <topology evidence="1 14">Multi-pass membrane protein</topology>
    </subcellularLocation>
</comment>
<evidence type="ECO:0000313" key="17">
    <source>
        <dbReference type="Proteomes" id="UP001181693"/>
    </source>
</evidence>